<dbReference type="AlphaFoldDB" id="A0A2N9M5G1"/>
<accession>A0A2N9M5G1</accession>
<keyword evidence="2 5" id="KW-0812">Transmembrane</keyword>
<dbReference type="Proteomes" id="UP000239735">
    <property type="component" value="Unassembled WGS sequence"/>
</dbReference>
<name>A0A2N9M5G1_9BACT</name>
<feature type="domain" description="Yip1" evidence="6">
    <location>
        <begin position="27"/>
        <end position="250"/>
    </location>
</feature>
<evidence type="ECO:0000259" key="6">
    <source>
        <dbReference type="Pfam" id="PF04893"/>
    </source>
</evidence>
<evidence type="ECO:0000256" key="3">
    <source>
        <dbReference type="ARBA" id="ARBA00022989"/>
    </source>
</evidence>
<gene>
    <name evidence="7" type="ORF">SBA5_80013</name>
</gene>
<feature type="transmembrane region" description="Helical" evidence="5">
    <location>
        <begin position="151"/>
        <end position="172"/>
    </location>
</feature>
<keyword evidence="4 5" id="KW-0472">Membrane</keyword>
<evidence type="ECO:0000313" key="7">
    <source>
        <dbReference type="EMBL" id="SPE30630.1"/>
    </source>
</evidence>
<feature type="transmembrane region" description="Helical" evidence="5">
    <location>
        <begin position="233"/>
        <end position="254"/>
    </location>
</feature>
<dbReference type="GO" id="GO:0016020">
    <property type="term" value="C:membrane"/>
    <property type="evidence" value="ECO:0007669"/>
    <property type="project" value="UniProtKB-SubCell"/>
</dbReference>
<feature type="transmembrane region" description="Helical" evidence="5">
    <location>
        <begin position="200"/>
        <end position="226"/>
    </location>
</feature>
<dbReference type="EMBL" id="OKRB01000141">
    <property type="protein sequence ID" value="SPE30630.1"/>
    <property type="molecule type" value="Genomic_DNA"/>
</dbReference>
<evidence type="ECO:0000256" key="2">
    <source>
        <dbReference type="ARBA" id="ARBA00022692"/>
    </source>
</evidence>
<proteinExistence type="predicted"/>
<comment type="subcellular location">
    <subcellularLocation>
        <location evidence="1">Membrane</location>
        <topology evidence="1">Multi-pass membrane protein</topology>
    </subcellularLocation>
</comment>
<evidence type="ECO:0000256" key="5">
    <source>
        <dbReference type="SAM" id="Phobius"/>
    </source>
</evidence>
<feature type="transmembrane region" description="Helical" evidence="5">
    <location>
        <begin position="102"/>
        <end position="130"/>
    </location>
</feature>
<dbReference type="OrthoDB" id="114902at2"/>
<keyword evidence="3 5" id="KW-1133">Transmembrane helix</keyword>
<protein>
    <recommendedName>
        <fullName evidence="6">Yip1 domain-containing protein</fullName>
    </recommendedName>
</protein>
<dbReference type="Pfam" id="PF04893">
    <property type="entry name" value="Yip1"/>
    <property type="match status" value="1"/>
</dbReference>
<evidence type="ECO:0000256" key="1">
    <source>
        <dbReference type="ARBA" id="ARBA00004141"/>
    </source>
</evidence>
<sequence length="256" mass="27479">MSEMGVHPVTEATPEGAGLTQWQRVADTFTAPSKTFEDIKRGNKSWWLPLIIGALCAYIMFGAIVQRIGMQQVVDNQIRLNPKSQERMANATPEQREMGNKIALIATEVAFAAGPVIGIIGALVVSLVLWGTINFGFGGRSKFGSIFAVTYYAWLPMSLKAILGTIVIYSGMAPESFNIKNFSPTNLGAFLDPVDTNKALYALATSLDIVTIWALVLMGMGIAIVAGVKRSSGYIAVFGWWAIIVLIGAGWAAAMG</sequence>
<dbReference type="InterPro" id="IPR006977">
    <property type="entry name" value="Yip1_dom"/>
</dbReference>
<reference evidence="8" key="1">
    <citation type="submission" date="2018-02" db="EMBL/GenBank/DDBJ databases">
        <authorList>
            <person name="Hausmann B."/>
        </authorList>
    </citation>
    <scope>NUCLEOTIDE SEQUENCE [LARGE SCALE GENOMIC DNA]</scope>
    <source>
        <strain evidence="8">Peat soil MAG SbA5</strain>
    </source>
</reference>
<feature type="transmembrane region" description="Helical" evidence="5">
    <location>
        <begin position="46"/>
        <end position="65"/>
    </location>
</feature>
<evidence type="ECO:0000313" key="8">
    <source>
        <dbReference type="Proteomes" id="UP000239735"/>
    </source>
</evidence>
<evidence type="ECO:0000256" key="4">
    <source>
        <dbReference type="ARBA" id="ARBA00023136"/>
    </source>
</evidence>
<organism evidence="7 8">
    <name type="scientific">Candidatus Sulfuritelmatomonas gaucii</name>
    <dbReference type="NCBI Taxonomy" id="2043161"/>
    <lineage>
        <taxon>Bacteria</taxon>
        <taxon>Pseudomonadati</taxon>
        <taxon>Acidobacteriota</taxon>
        <taxon>Terriglobia</taxon>
        <taxon>Terriglobales</taxon>
        <taxon>Acidobacteriaceae</taxon>
        <taxon>Candidatus Sulfuritelmatomonas</taxon>
    </lineage>
</organism>